<evidence type="ECO:0000313" key="1">
    <source>
        <dbReference type="EMBL" id="SDZ53196.1"/>
    </source>
</evidence>
<proteinExistence type="predicted"/>
<gene>
    <name evidence="1" type="ORF">SAMN05421736_11612</name>
</gene>
<sequence>MAQIDIFDFKHIKKAPEATEKQPISKVIKVFFDEWTFDDPYEAIAIDIENNEIYVNPIISARGLRAQDGIVQISNTEKIIDILNKHNVQEWKRNYTFEDPETYQDGYSWSLLLQFEDGTVEKHWGDGTNKKKLTPDNFDDFAKELNEFVKERLEDN</sequence>
<keyword evidence="2" id="KW-1185">Reference proteome</keyword>
<accession>A0A1H3TSN9</accession>
<dbReference type="AlphaFoldDB" id="A0A1H3TSN9"/>
<protein>
    <submittedName>
        <fullName evidence="1">Uncharacterized protein</fullName>
    </submittedName>
</protein>
<dbReference type="Proteomes" id="UP000198935">
    <property type="component" value="Unassembled WGS sequence"/>
</dbReference>
<evidence type="ECO:0000313" key="2">
    <source>
        <dbReference type="Proteomes" id="UP000198935"/>
    </source>
</evidence>
<organism evidence="1 2">
    <name type="scientific">Evansella caseinilytica</name>
    <dbReference type="NCBI Taxonomy" id="1503961"/>
    <lineage>
        <taxon>Bacteria</taxon>
        <taxon>Bacillati</taxon>
        <taxon>Bacillota</taxon>
        <taxon>Bacilli</taxon>
        <taxon>Bacillales</taxon>
        <taxon>Bacillaceae</taxon>
        <taxon>Evansella</taxon>
    </lineage>
</organism>
<reference evidence="2" key="1">
    <citation type="submission" date="2016-10" db="EMBL/GenBank/DDBJ databases">
        <authorList>
            <person name="Varghese N."/>
            <person name="Submissions S."/>
        </authorList>
    </citation>
    <scope>NUCLEOTIDE SEQUENCE [LARGE SCALE GENOMIC DNA]</scope>
    <source>
        <strain evidence="2">SP</strain>
    </source>
</reference>
<dbReference type="STRING" id="1503961.SAMN05421736_11612"/>
<dbReference type="EMBL" id="FNPI01000016">
    <property type="protein sequence ID" value="SDZ53196.1"/>
    <property type="molecule type" value="Genomic_DNA"/>
</dbReference>
<name>A0A1H3TSN9_9BACI</name>